<gene>
    <name evidence="5" type="ORF">CLV70_110266</name>
</gene>
<evidence type="ECO:0000256" key="2">
    <source>
        <dbReference type="ARBA" id="ARBA00023125"/>
    </source>
</evidence>
<proteinExistence type="predicted"/>
<evidence type="ECO:0000256" key="3">
    <source>
        <dbReference type="ARBA" id="ARBA00023163"/>
    </source>
</evidence>
<protein>
    <submittedName>
        <fullName evidence="5">ArsR family transcriptional regulator</fullName>
    </submittedName>
</protein>
<dbReference type="GO" id="GO:0003677">
    <property type="term" value="F:DNA binding"/>
    <property type="evidence" value="ECO:0007669"/>
    <property type="project" value="UniProtKB-KW"/>
</dbReference>
<dbReference type="CDD" id="cd00090">
    <property type="entry name" value="HTH_ARSR"/>
    <property type="match status" value="1"/>
</dbReference>
<dbReference type="InterPro" id="IPR036390">
    <property type="entry name" value="WH_DNA-bd_sf"/>
</dbReference>
<organism evidence="5 6">
    <name type="scientific">Pseudosporangium ferrugineum</name>
    <dbReference type="NCBI Taxonomy" id="439699"/>
    <lineage>
        <taxon>Bacteria</taxon>
        <taxon>Bacillati</taxon>
        <taxon>Actinomycetota</taxon>
        <taxon>Actinomycetes</taxon>
        <taxon>Micromonosporales</taxon>
        <taxon>Micromonosporaceae</taxon>
        <taxon>Pseudosporangium</taxon>
    </lineage>
</organism>
<dbReference type="AlphaFoldDB" id="A0A2T0S2N8"/>
<dbReference type="InterPro" id="IPR051081">
    <property type="entry name" value="HTH_MetalResp_TranReg"/>
</dbReference>
<sequence>MIPGEGCCDAPMVAEPVSEPDAVAFARTFKALSDPVRLRLLSMIAARAGAEVCVCDLLDAFTQTAPTISLHLKVLRDACLITGERRASWVYYRVVPSALAALSRLLDASAMTATADA</sequence>
<dbReference type="EMBL" id="PVZG01000010">
    <property type="protein sequence ID" value="PRY27679.1"/>
    <property type="molecule type" value="Genomic_DNA"/>
</dbReference>
<evidence type="ECO:0000256" key="1">
    <source>
        <dbReference type="ARBA" id="ARBA00023015"/>
    </source>
</evidence>
<feature type="domain" description="HTH arsR-type" evidence="4">
    <location>
        <begin position="17"/>
        <end position="114"/>
    </location>
</feature>
<keyword evidence="6" id="KW-1185">Reference proteome</keyword>
<dbReference type="PANTHER" id="PTHR33154">
    <property type="entry name" value="TRANSCRIPTIONAL REGULATOR, ARSR FAMILY"/>
    <property type="match status" value="1"/>
</dbReference>
<reference evidence="5 6" key="1">
    <citation type="submission" date="2018-03" db="EMBL/GenBank/DDBJ databases">
        <title>Genomic Encyclopedia of Archaeal and Bacterial Type Strains, Phase II (KMG-II): from individual species to whole genera.</title>
        <authorList>
            <person name="Goeker M."/>
        </authorList>
    </citation>
    <scope>NUCLEOTIDE SEQUENCE [LARGE SCALE GENOMIC DNA]</scope>
    <source>
        <strain evidence="5 6">DSM 45348</strain>
    </source>
</reference>
<dbReference type="InterPro" id="IPR001845">
    <property type="entry name" value="HTH_ArsR_DNA-bd_dom"/>
</dbReference>
<dbReference type="PANTHER" id="PTHR33154:SF18">
    <property type="entry name" value="ARSENICAL RESISTANCE OPERON REPRESSOR"/>
    <property type="match status" value="1"/>
</dbReference>
<evidence type="ECO:0000313" key="5">
    <source>
        <dbReference type="EMBL" id="PRY27679.1"/>
    </source>
</evidence>
<dbReference type="PRINTS" id="PR00778">
    <property type="entry name" value="HTHARSR"/>
</dbReference>
<dbReference type="Proteomes" id="UP000239209">
    <property type="component" value="Unassembled WGS sequence"/>
</dbReference>
<dbReference type="PROSITE" id="PS50987">
    <property type="entry name" value="HTH_ARSR_2"/>
    <property type="match status" value="1"/>
</dbReference>
<evidence type="ECO:0000313" key="6">
    <source>
        <dbReference type="Proteomes" id="UP000239209"/>
    </source>
</evidence>
<keyword evidence="3" id="KW-0804">Transcription</keyword>
<keyword evidence="2" id="KW-0238">DNA-binding</keyword>
<keyword evidence="1" id="KW-0805">Transcription regulation</keyword>
<accession>A0A2T0S2N8</accession>
<dbReference type="Gene3D" id="1.10.10.10">
    <property type="entry name" value="Winged helix-like DNA-binding domain superfamily/Winged helix DNA-binding domain"/>
    <property type="match status" value="1"/>
</dbReference>
<dbReference type="InterPro" id="IPR036388">
    <property type="entry name" value="WH-like_DNA-bd_sf"/>
</dbReference>
<dbReference type="InterPro" id="IPR011991">
    <property type="entry name" value="ArsR-like_HTH"/>
</dbReference>
<dbReference type="Pfam" id="PF01022">
    <property type="entry name" value="HTH_5"/>
    <property type="match status" value="1"/>
</dbReference>
<dbReference type="SMART" id="SM00418">
    <property type="entry name" value="HTH_ARSR"/>
    <property type="match status" value="1"/>
</dbReference>
<comment type="caution">
    <text evidence="5">The sequence shown here is derived from an EMBL/GenBank/DDBJ whole genome shotgun (WGS) entry which is preliminary data.</text>
</comment>
<evidence type="ECO:0000259" key="4">
    <source>
        <dbReference type="PROSITE" id="PS50987"/>
    </source>
</evidence>
<dbReference type="GO" id="GO:0003700">
    <property type="term" value="F:DNA-binding transcription factor activity"/>
    <property type="evidence" value="ECO:0007669"/>
    <property type="project" value="InterPro"/>
</dbReference>
<dbReference type="SUPFAM" id="SSF46785">
    <property type="entry name" value="Winged helix' DNA-binding domain"/>
    <property type="match status" value="1"/>
</dbReference>
<name>A0A2T0S2N8_9ACTN</name>
<dbReference type="NCBIfam" id="NF033788">
    <property type="entry name" value="HTH_metalloreg"/>
    <property type="match status" value="1"/>
</dbReference>